<sequence>MHIFIVSGRSGSGKTVVLRVLEDLGYYCVDNLPVNLLPALSHSLATNYPQVAVSIDVRNLPSSEQELLDNLDFLPKGVKTTVLYIDAKDDVLIRRYSETRRLHPLSKGENSLPDAIIEERKLLDALASRADLYIDTSDLNVHQLTEMIREKIMGKSDKDLVITFESFGFKYGVPNDIDFVFDARFLPNPHWEPDLRALTGLDLPVKDFFAAQPLVNKFVFQINNFMSTWLPHLERNNRSYLTIAIGCTGGKHRSVYIAETLAEQFRSRGKNVKTRHREMSKYLQEL</sequence>
<keyword evidence="1 4" id="KW-0547">Nucleotide-binding</keyword>
<keyword evidence="8" id="KW-1185">Reference proteome</keyword>
<dbReference type="InterPro" id="IPR053930">
    <property type="entry name" value="RapZ-like_N"/>
</dbReference>
<organism evidence="7 8">
    <name type="scientific">Psychrosphaera ytuae</name>
    <dbReference type="NCBI Taxonomy" id="2820710"/>
    <lineage>
        <taxon>Bacteria</taxon>
        <taxon>Pseudomonadati</taxon>
        <taxon>Pseudomonadota</taxon>
        <taxon>Gammaproteobacteria</taxon>
        <taxon>Alteromonadales</taxon>
        <taxon>Pseudoalteromonadaceae</taxon>
        <taxon>Psychrosphaera</taxon>
    </lineage>
</organism>
<feature type="domain" description="RapZ-like N-terminal" evidence="5">
    <location>
        <begin position="1"/>
        <end position="155"/>
    </location>
</feature>
<evidence type="ECO:0000313" key="8">
    <source>
        <dbReference type="Proteomes" id="UP000682739"/>
    </source>
</evidence>
<evidence type="ECO:0000256" key="2">
    <source>
        <dbReference type="ARBA" id="ARBA00022840"/>
    </source>
</evidence>
<dbReference type="PIRSF" id="PIRSF005052">
    <property type="entry name" value="P-loopkin"/>
    <property type="match status" value="1"/>
</dbReference>
<evidence type="ECO:0000256" key="3">
    <source>
        <dbReference type="ARBA" id="ARBA00023134"/>
    </source>
</evidence>
<keyword evidence="3 4" id="KW-0342">GTP-binding</keyword>
<dbReference type="Gene3D" id="3.40.50.300">
    <property type="entry name" value="P-loop containing nucleotide triphosphate hydrolases"/>
    <property type="match status" value="1"/>
</dbReference>
<dbReference type="KEGG" id="psym:J1N51_11875"/>
<dbReference type="GO" id="GO:0005525">
    <property type="term" value="F:GTP binding"/>
    <property type="evidence" value="ECO:0007669"/>
    <property type="project" value="UniProtKB-UniRule"/>
</dbReference>
<proteinExistence type="inferred from homology"/>
<dbReference type="SUPFAM" id="SSF52540">
    <property type="entry name" value="P-loop containing nucleoside triphosphate hydrolases"/>
    <property type="match status" value="1"/>
</dbReference>
<evidence type="ECO:0000313" key="7">
    <source>
        <dbReference type="EMBL" id="QTH63424.1"/>
    </source>
</evidence>
<dbReference type="RefSeq" id="WP_208831480.1">
    <property type="nucleotide sequence ID" value="NZ_CP072110.1"/>
</dbReference>
<dbReference type="GO" id="GO:0005524">
    <property type="term" value="F:ATP binding"/>
    <property type="evidence" value="ECO:0007669"/>
    <property type="project" value="UniProtKB-UniRule"/>
</dbReference>
<dbReference type="InterPro" id="IPR053931">
    <property type="entry name" value="RapZ_C"/>
</dbReference>
<protein>
    <submittedName>
        <fullName evidence="7">RNase adapter RapZ</fullName>
    </submittedName>
</protein>
<keyword evidence="2 4" id="KW-0067">ATP-binding</keyword>
<dbReference type="EMBL" id="CP072110">
    <property type="protein sequence ID" value="QTH63424.1"/>
    <property type="molecule type" value="Genomic_DNA"/>
</dbReference>
<feature type="binding site" evidence="4">
    <location>
        <begin position="8"/>
        <end position="15"/>
    </location>
    <ligand>
        <name>ATP</name>
        <dbReference type="ChEBI" id="CHEBI:30616"/>
    </ligand>
</feature>
<dbReference type="InterPro" id="IPR027417">
    <property type="entry name" value="P-loop_NTPase"/>
</dbReference>
<evidence type="ECO:0000259" key="6">
    <source>
        <dbReference type="Pfam" id="PF22740"/>
    </source>
</evidence>
<dbReference type="Proteomes" id="UP000682739">
    <property type="component" value="Chromosome"/>
</dbReference>
<accession>A0A975DAN4</accession>
<dbReference type="Pfam" id="PF22740">
    <property type="entry name" value="PapZ_C"/>
    <property type="match status" value="1"/>
</dbReference>
<evidence type="ECO:0000259" key="5">
    <source>
        <dbReference type="Pfam" id="PF03668"/>
    </source>
</evidence>
<feature type="domain" description="RapZ C-terminal" evidence="6">
    <location>
        <begin position="161"/>
        <end position="279"/>
    </location>
</feature>
<dbReference type="Pfam" id="PF03668">
    <property type="entry name" value="RapZ-like_N"/>
    <property type="match status" value="1"/>
</dbReference>
<gene>
    <name evidence="7" type="primary">rapZ</name>
    <name evidence="7" type="ORF">J1N51_11875</name>
</gene>
<dbReference type="AlphaFoldDB" id="A0A975DAN4"/>
<name>A0A975DAN4_9GAMM</name>
<evidence type="ECO:0000256" key="4">
    <source>
        <dbReference type="HAMAP-Rule" id="MF_00636"/>
    </source>
</evidence>
<dbReference type="InterPro" id="IPR005337">
    <property type="entry name" value="RapZ-like"/>
</dbReference>
<feature type="binding site" evidence="4">
    <location>
        <begin position="56"/>
        <end position="59"/>
    </location>
    <ligand>
        <name>GTP</name>
        <dbReference type="ChEBI" id="CHEBI:37565"/>
    </ligand>
</feature>
<dbReference type="NCBIfam" id="NF003828">
    <property type="entry name" value="PRK05416.1"/>
    <property type="match status" value="1"/>
</dbReference>
<reference evidence="7" key="1">
    <citation type="submission" date="2021-03" db="EMBL/GenBank/DDBJ databases">
        <title>Description of Psychrosphaera ytuae sp. nov. isolated from deep sea sediment of South China Sea.</title>
        <authorList>
            <person name="Zhang J."/>
            <person name="Xu X.-D."/>
        </authorList>
    </citation>
    <scope>NUCLEOTIDE SEQUENCE</scope>
    <source>
        <strain evidence="7">MTZ26</strain>
    </source>
</reference>
<dbReference type="HAMAP" id="MF_00636">
    <property type="entry name" value="RapZ_like"/>
    <property type="match status" value="1"/>
</dbReference>
<evidence type="ECO:0000256" key="1">
    <source>
        <dbReference type="ARBA" id="ARBA00022741"/>
    </source>
</evidence>
<dbReference type="PANTHER" id="PTHR30448">
    <property type="entry name" value="RNASE ADAPTER PROTEIN RAPZ"/>
    <property type="match status" value="1"/>
</dbReference>
<dbReference type="PANTHER" id="PTHR30448:SF0">
    <property type="entry name" value="RNASE ADAPTER PROTEIN RAPZ"/>
    <property type="match status" value="1"/>
</dbReference>